<evidence type="ECO:0000256" key="1">
    <source>
        <dbReference type="ARBA" id="ARBA00004604"/>
    </source>
</evidence>
<evidence type="ECO:0000256" key="2">
    <source>
        <dbReference type="ARBA" id="ARBA00023242"/>
    </source>
</evidence>
<evidence type="ECO:0000256" key="3">
    <source>
        <dbReference type="SAM" id="MobiDB-lite"/>
    </source>
</evidence>
<organism evidence="5 6">
    <name type="scientific">Acaromyces ingoldii</name>
    <dbReference type="NCBI Taxonomy" id="215250"/>
    <lineage>
        <taxon>Eukaryota</taxon>
        <taxon>Fungi</taxon>
        <taxon>Dikarya</taxon>
        <taxon>Basidiomycota</taxon>
        <taxon>Ustilaginomycotina</taxon>
        <taxon>Exobasidiomycetes</taxon>
        <taxon>Exobasidiales</taxon>
        <taxon>Cryptobasidiaceae</taxon>
        <taxon>Acaromyces</taxon>
    </lineage>
</organism>
<dbReference type="PANTHER" id="PTHR21686">
    <property type="entry name" value="DEOXYNUCLEOTIDYLTRANSFERASE TERMINAL-INTERACTING PROTEIN 2"/>
    <property type="match status" value="1"/>
</dbReference>
<accession>A0A316YPS1</accession>
<reference evidence="5" key="1">
    <citation type="journal article" date="2018" name="Mol. Biol. Evol.">
        <title>Broad Genomic Sampling Reveals a Smut Pathogenic Ancestry of the Fungal Clade Ustilaginomycotina.</title>
        <authorList>
            <person name="Kijpornyongpan T."/>
            <person name="Mondo S.J."/>
            <person name="Barry K."/>
            <person name="Sandor L."/>
            <person name="Lee J."/>
            <person name="Lipzen A."/>
            <person name="Pangilinan J."/>
            <person name="LaButti K."/>
            <person name="Hainaut M."/>
            <person name="Henrissat B."/>
            <person name="Grigoriev I.V."/>
            <person name="Spatafora J.W."/>
            <person name="Aime M.C."/>
        </authorList>
    </citation>
    <scope>NUCLEOTIDE SEQUENCE [LARGE SCALE GENOMIC DNA]</scope>
    <source>
        <strain evidence="5">MCA 4198</strain>
    </source>
</reference>
<dbReference type="STRING" id="215250.A0A316YPS1"/>
<dbReference type="PANTHER" id="PTHR21686:SF12">
    <property type="entry name" value="DEOXYNUCLEOTIDYLTRANSFERASE TERMINAL-INTERACTING PROTEIN 2"/>
    <property type="match status" value="1"/>
</dbReference>
<feature type="compositionally biased region" description="Polar residues" evidence="3">
    <location>
        <begin position="224"/>
        <end position="242"/>
    </location>
</feature>
<dbReference type="InterPro" id="IPR039883">
    <property type="entry name" value="Fcf2/DNTTIP2"/>
</dbReference>
<dbReference type="GO" id="GO:0003723">
    <property type="term" value="F:RNA binding"/>
    <property type="evidence" value="ECO:0007669"/>
    <property type="project" value="TreeGrafter"/>
</dbReference>
<evidence type="ECO:0000313" key="6">
    <source>
        <dbReference type="Proteomes" id="UP000245768"/>
    </source>
</evidence>
<feature type="compositionally biased region" description="Polar residues" evidence="3">
    <location>
        <begin position="144"/>
        <end position="158"/>
    </location>
</feature>
<feature type="compositionally biased region" description="Basic and acidic residues" evidence="3">
    <location>
        <begin position="349"/>
        <end position="360"/>
    </location>
</feature>
<feature type="region of interest" description="Disordered" evidence="3">
    <location>
        <begin position="325"/>
        <end position="360"/>
    </location>
</feature>
<dbReference type="GeneID" id="37042858"/>
<dbReference type="GO" id="GO:0006396">
    <property type="term" value="P:RNA processing"/>
    <property type="evidence" value="ECO:0007669"/>
    <property type="project" value="TreeGrafter"/>
</dbReference>
<keyword evidence="6" id="KW-1185">Reference proteome</keyword>
<dbReference type="AlphaFoldDB" id="A0A316YPS1"/>
<name>A0A316YPS1_9BASI</name>
<proteinExistence type="predicted"/>
<evidence type="ECO:0000313" key="5">
    <source>
        <dbReference type="EMBL" id="PWN91279.1"/>
    </source>
</evidence>
<feature type="compositionally biased region" description="Low complexity" evidence="3">
    <location>
        <begin position="46"/>
        <end position="58"/>
    </location>
</feature>
<dbReference type="EMBL" id="KZ819635">
    <property type="protein sequence ID" value="PWN91279.1"/>
    <property type="molecule type" value="Genomic_DNA"/>
</dbReference>
<dbReference type="InParanoid" id="A0A316YPS1"/>
<gene>
    <name evidence="5" type="ORF">FA10DRAFT_265147</name>
</gene>
<keyword evidence="2" id="KW-0539">Nucleus</keyword>
<dbReference type="Proteomes" id="UP000245768">
    <property type="component" value="Unassembled WGS sequence"/>
</dbReference>
<evidence type="ECO:0000259" key="4">
    <source>
        <dbReference type="Pfam" id="PF08698"/>
    </source>
</evidence>
<feature type="compositionally biased region" description="Acidic residues" evidence="3">
    <location>
        <begin position="78"/>
        <end position="88"/>
    </location>
</feature>
<feature type="compositionally biased region" description="Basic and acidic residues" evidence="3">
    <location>
        <begin position="99"/>
        <end position="142"/>
    </location>
</feature>
<feature type="compositionally biased region" description="Basic and acidic residues" evidence="3">
    <location>
        <begin position="173"/>
        <end position="185"/>
    </location>
</feature>
<feature type="domain" description="Fcf2 pre-rRNA processing C-terminal" evidence="4">
    <location>
        <begin position="251"/>
        <end position="329"/>
    </location>
</feature>
<dbReference type="InterPro" id="IPR014810">
    <property type="entry name" value="Fcf2_C"/>
</dbReference>
<dbReference type="GO" id="GO:0005730">
    <property type="term" value="C:nucleolus"/>
    <property type="evidence" value="ECO:0007669"/>
    <property type="project" value="UniProtKB-SubCell"/>
</dbReference>
<feature type="compositionally biased region" description="Polar residues" evidence="3">
    <location>
        <begin position="13"/>
        <end position="27"/>
    </location>
</feature>
<dbReference type="Pfam" id="PF08698">
    <property type="entry name" value="Fcf2"/>
    <property type="match status" value="1"/>
</dbReference>
<feature type="region of interest" description="Disordered" evidence="3">
    <location>
        <begin position="1"/>
        <end position="253"/>
    </location>
</feature>
<dbReference type="RefSeq" id="XP_025378477.1">
    <property type="nucleotide sequence ID" value="XM_025520942.1"/>
</dbReference>
<protein>
    <submittedName>
        <fullName evidence="5">Fcf2-domain-containing protein</fullName>
    </submittedName>
</protein>
<comment type="subcellular location">
    <subcellularLocation>
        <location evidence="1">Nucleus</location>
        <location evidence="1">Nucleolus</location>
    </subcellularLocation>
</comment>
<sequence>MVTTRRARAVGDTSASSVKSATPTVTLAGTKPSLEGGQEDDGEGEGSLSGDESSGSEDSSSEDEDSSSASSSSSSSSAEEDDDEDEPDLAALLAASIEASRRNEMGKDKAHFEANEDVIHLGDEGKGEEQEEGRNEEERGPVQRETNTAKRQSVSKQAATRKEDPTMEAYFARLERGDELGENKPKTGRAALRQRQAERAKTVGPGWFDLPAFPGSTSSSSSSKGGQNKTQKEQLASLTKPNDSLDARSPTAEAMRREVQAIRLRNAMDPKRFYRGGSGDKGMPKYAQLGRVISSATQPASTLARQERGRTVVEELVKDAQASAYAKRKFQEQNVKRTPGQRPNFVKRKSGEKSGKRQRR</sequence>
<dbReference type="OrthoDB" id="427886at2759"/>
<feature type="compositionally biased region" description="Low complexity" evidence="3">
    <location>
        <begin position="67"/>
        <end position="77"/>
    </location>
</feature>